<organism evidence="3 4">
    <name type="scientific">Candidatus Nitrososphaera evergladensis SR1</name>
    <dbReference type="NCBI Taxonomy" id="1459636"/>
    <lineage>
        <taxon>Archaea</taxon>
        <taxon>Nitrososphaerota</taxon>
        <taxon>Nitrososphaeria</taxon>
        <taxon>Nitrososphaerales</taxon>
        <taxon>Nitrososphaeraceae</taxon>
        <taxon>Nitrososphaera</taxon>
    </lineage>
</organism>
<protein>
    <submittedName>
        <fullName evidence="3">Glucose/sorbosone dehydrogenase</fullName>
    </submittedName>
</protein>
<dbReference type="EMBL" id="CP007174">
    <property type="protein sequence ID" value="AIF85217.1"/>
    <property type="molecule type" value="Genomic_DNA"/>
</dbReference>
<evidence type="ECO:0000313" key="3">
    <source>
        <dbReference type="EMBL" id="AIF85217.1"/>
    </source>
</evidence>
<feature type="domain" description="Glucose/Sorbosone dehydrogenase" evidence="2">
    <location>
        <begin position="58"/>
        <end position="355"/>
    </location>
</feature>
<dbReference type="Gene3D" id="2.120.10.30">
    <property type="entry name" value="TolB, C-terminal domain"/>
    <property type="match status" value="1"/>
</dbReference>
<accession>A0A075MX74</accession>
<keyword evidence="4" id="KW-1185">Reference proteome</keyword>
<dbReference type="InterPro" id="IPR012938">
    <property type="entry name" value="Glc/Sorbosone_DH"/>
</dbReference>
<reference evidence="3 4" key="1">
    <citation type="journal article" date="2014" name="PLoS ONE">
        <title>Genome Sequence of Candidatus Nitrososphaera evergladensis from Group I.1b Enriched from Everglades Soil Reveals Novel Genomic Features of the Ammonia-Oxidizing Archaea.</title>
        <authorList>
            <person name="Zhalnina K.V."/>
            <person name="Dias R."/>
            <person name="Leonard M.T."/>
            <person name="Dorr de Quadros P."/>
            <person name="Camargo F.A."/>
            <person name="Drew J.C."/>
            <person name="Farmerie W.G."/>
            <person name="Daroub S.H."/>
            <person name="Triplett E.W."/>
        </authorList>
    </citation>
    <scope>NUCLEOTIDE SEQUENCE [LARGE SCALE GENOMIC DNA]</scope>
    <source>
        <strain evidence="3 4">SR1</strain>
    </source>
</reference>
<dbReference type="AlphaFoldDB" id="A0A075MX74"/>
<dbReference type="InterPro" id="IPR011041">
    <property type="entry name" value="Quinoprot_gluc/sorb_DH_b-prop"/>
</dbReference>
<evidence type="ECO:0000259" key="2">
    <source>
        <dbReference type="Pfam" id="PF07995"/>
    </source>
</evidence>
<dbReference type="Pfam" id="PF07995">
    <property type="entry name" value="GSDH"/>
    <property type="match status" value="1"/>
</dbReference>
<dbReference type="SUPFAM" id="SSF50952">
    <property type="entry name" value="Soluble quinoprotein glucose dehydrogenase"/>
    <property type="match status" value="1"/>
</dbReference>
<gene>
    <name evidence="3" type="ORF">NTE_03188</name>
</gene>
<feature type="transmembrane region" description="Helical" evidence="1">
    <location>
        <begin position="7"/>
        <end position="25"/>
    </location>
</feature>
<dbReference type="KEGG" id="nev:NTE_03188"/>
<dbReference type="GeneID" id="41598844"/>
<dbReference type="STRING" id="1459636.NTE_03188"/>
<proteinExistence type="predicted"/>
<dbReference type="HOGENOM" id="CLU_012253_0_0_2"/>
<dbReference type="OrthoDB" id="6744at2157"/>
<dbReference type="PANTHER" id="PTHR19328">
    <property type="entry name" value="HEDGEHOG-INTERACTING PROTEIN"/>
    <property type="match status" value="1"/>
</dbReference>
<dbReference type="PANTHER" id="PTHR19328:SF13">
    <property type="entry name" value="HIPL1 PROTEIN"/>
    <property type="match status" value="1"/>
</dbReference>
<dbReference type="RefSeq" id="WP_148701653.1">
    <property type="nucleotide sequence ID" value="NZ_CP007174.1"/>
</dbReference>
<dbReference type="Proteomes" id="UP000028194">
    <property type="component" value="Chromosome"/>
</dbReference>
<evidence type="ECO:0000256" key="1">
    <source>
        <dbReference type="SAM" id="Phobius"/>
    </source>
</evidence>
<dbReference type="InterPro" id="IPR011042">
    <property type="entry name" value="6-blade_b-propeller_TolB-like"/>
</dbReference>
<dbReference type="eggNOG" id="arCOG02796">
    <property type="taxonomic scope" value="Archaea"/>
</dbReference>
<keyword evidence="1" id="KW-1133">Transmembrane helix</keyword>
<name>A0A075MX74_9ARCH</name>
<sequence>MERDRRLALVAAVAIIIASVATIFFTPSSTTIPIPEPSSGGKNSTGISSGIKVVAENLNVPWAIDVAKDGRLFFTERSGAIRVVSANGTLLSDPAAYINVAQQGEAGLLGLALHPDFAQNHLLYIYQTYTNGTAVFNKVVMLTEKDNKIIDSKVVLDKIPAADRNDGGRIRFGPDGKLYIATGDAKQPELAQNAGSLAGKILRINPDGSIPEDNPFSGSPVYSYGHRNVQGLAWDLKGNMYATEHGESGNDEINLIKPGENYGWPVEECDAKRFEKPVMCFNPAVAPAGMTIAHFDKLGYKGDLLVASLKAMQLRKVDLENNTTTNILTSYGRIRDVVEAPDGTLYLLTSNRDGRAIPNPGDDKILHIQEP</sequence>
<evidence type="ECO:0000313" key="4">
    <source>
        <dbReference type="Proteomes" id="UP000028194"/>
    </source>
</evidence>
<keyword evidence="1" id="KW-0472">Membrane</keyword>
<keyword evidence="1" id="KW-0812">Transmembrane</keyword>